<dbReference type="RefSeq" id="XP_045094772.1">
    <property type="nucleotide sequence ID" value="XM_045237037.1"/>
</dbReference>
<dbReference type="EMBL" id="HE600941">
    <property type="protein sequence ID" value="CAP31173.2"/>
    <property type="molecule type" value="Genomic_DNA"/>
</dbReference>
<dbReference type="InParanoid" id="A8XEV1"/>
<evidence type="ECO:0000313" key="2">
    <source>
        <dbReference type="EMBL" id="CAP31173.2"/>
    </source>
</evidence>
<dbReference type="AlphaFoldDB" id="A8XEV1"/>
<evidence type="ECO:0000256" key="1">
    <source>
        <dbReference type="SAM" id="Phobius"/>
    </source>
</evidence>
<accession>A8XEV1</accession>
<organism evidence="2 3">
    <name type="scientific">Caenorhabditis briggsae</name>
    <dbReference type="NCBI Taxonomy" id="6238"/>
    <lineage>
        <taxon>Eukaryota</taxon>
        <taxon>Metazoa</taxon>
        <taxon>Ecdysozoa</taxon>
        <taxon>Nematoda</taxon>
        <taxon>Chromadorea</taxon>
        <taxon>Rhabditida</taxon>
        <taxon>Rhabditina</taxon>
        <taxon>Rhabditomorpha</taxon>
        <taxon>Rhabditoidea</taxon>
        <taxon>Rhabditidae</taxon>
        <taxon>Peloderinae</taxon>
        <taxon>Caenorhabditis</taxon>
    </lineage>
</organism>
<dbReference type="Proteomes" id="UP000008549">
    <property type="component" value="Unassembled WGS sequence"/>
</dbReference>
<proteinExistence type="predicted"/>
<evidence type="ECO:0000313" key="3">
    <source>
        <dbReference type="Proteomes" id="UP000008549"/>
    </source>
</evidence>
<keyword evidence="1" id="KW-1133">Transmembrane helix</keyword>
<keyword evidence="1" id="KW-0812">Transmembrane</keyword>
<name>A8XEV1_CAEBR</name>
<dbReference type="HOGENOM" id="CLU_2796253_0_0_1"/>
<dbReference type="GeneID" id="8578218"/>
<protein>
    <submittedName>
        <fullName evidence="2">Protein CBG12147</fullName>
    </submittedName>
</protein>
<dbReference type="CTD" id="8578218"/>
<gene>
    <name evidence="2 4" type="ORF">CBG12147</name>
    <name evidence="2" type="ORF">CBG_12147</name>
</gene>
<dbReference type="KEGG" id="cbr:CBG_12147"/>
<keyword evidence="3" id="KW-1185">Reference proteome</keyword>
<reference evidence="2 3" key="1">
    <citation type="journal article" date="2003" name="PLoS Biol.">
        <title>The genome sequence of Caenorhabditis briggsae: a platform for comparative genomics.</title>
        <authorList>
            <person name="Stein L.D."/>
            <person name="Bao Z."/>
            <person name="Blasiar D."/>
            <person name="Blumenthal T."/>
            <person name="Brent M.R."/>
            <person name="Chen N."/>
            <person name="Chinwalla A."/>
            <person name="Clarke L."/>
            <person name="Clee C."/>
            <person name="Coghlan A."/>
            <person name="Coulson A."/>
            <person name="D'Eustachio P."/>
            <person name="Fitch D.H."/>
            <person name="Fulton L.A."/>
            <person name="Fulton R.E."/>
            <person name="Griffiths-Jones S."/>
            <person name="Harris T.W."/>
            <person name="Hillier L.W."/>
            <person name="Kamath R."/>
            <person name="Kuwabara P.E."/>
            <person name="Mardis E.R."/>
            <person name="Marra M.A."/>
            <person name="Miner T.L."/>
            <person name="Minx P."/>
            <person name="Mullikin J.C."/>
            <person name="Plumb R.W."/>
            <person name="Rogers J."/>
            <person name="Schein J.E."/>
            <person name="Sohrmann M."/>
            <person name="Spieth J."/>
            <person name="Stajich J.E."/>
            <person name="Wei C."/>
            <person name="Willey D."/>
            <person name="Wilson R.K."/>
            <person name="Durbin R."/>
            <person name="Waterston R.H."/>
        </authorList>
    </citation>
    <scope>NUCLEOTIDE SEQUENCE [LARGE SCALE GENOMIC DNA]</scope>
    <source>
        <strain evidence="2 3">AF16</strain>
    </source>
</reference>
<dbReference type="WormBase" id="CBG12147">
    <property type="protein sequence ID" value="CBP42431"/>
    <property type="gene ID" value="WBGene00033141"/>
</dbReference>
<keyword evidence="1" id="KW-0472">Membrane</keyword>
<sequence>MSEINEIIFSDKYTKDYDKTFIILYIVEGLFIILANLFLTIRLFTNRQLRAQKEISVGINVGLFSDNS</sequence>
<evidence type="ECO:0000313" key="4">
    <source>
        <dbReference type="WormBase" id="CBG12147"/>
    </source>
</evidence>
<reference evidence="2 3" key="2">
    <citation type="journal article" date="2011" name="PLoS Genet.">
        <title>Caenorhabditis briggsae recombinant inbred line genotypes reveal inter-strain incompatibility and the evolution of recombination.</title>
        <authorList>
            <person name="Ross J.A."/>
            <person name="Koboldt D.C."/>
            <person name="Staisch J.E."/>
            <person name="Chamberlin H.M."/>
            <person name="Gupta B.P."/>
            <person name="Miller R.D."/>
            <person name="Baird S.E."/>
            <person name="Haag E.S."/>
        </authorList>
    </citation>
    <scope>NUCLEOTIDE SEQUENCE [LARGE SCALE GENOMIC DNA]</scope>
    <source>
        <strain evidence="2 3">AF16</strain>
    </source>
</reference>
<feature type="transmembrane region" description="Helical" evidence="1">
    <location>
        <begin position="22"/>
        <end position="44"/>
    </location>
</feature>